<keyword evidence="3" id="KW-1185">Reference proteome</keyword>
<keyword evidence="2" id="KW-0575">Peroxidase</keyword>
<feature type="domain" description="Catalase core" evidence="1">
    <location>
        <begin position="2"/>
        <end position="323"/>
    </location>
</feature>
<dbReference type="InterPro" id="IPR020835">
    <property type="entry name" value="Catalase_sf"/>
</dbReference>
<dbReference type="GO" id="GO:0004096">
    <property type="term" value="F:catalase activity"/>
    <property type="evidence" value="ECO:0007669"/>
    <property type="project" value="UniProtKB-EC"/>
</dbReference>
<dbReference type="Gene3D" id="2.40.180.10">
    <property type="entry name" value="Catalase core domain"/>
    <property type="match status" value="1"/>
</dbReference>
<dbReference type="SMART" id="SM01060">
    <property type="entry name" value="Catalase"/>
    <property type="match status" value="1"/>
</dbReference>
<dbReference type="SUPFAM" id="SSF56634">
    <property type="entry name" value="Heme-dependent catalase-like"/>
    <property type="match status" value="1"/>
</dbReference>
<accession>A0ABR1I4W9</accession>
<keyword evidence="2" id="KW-0560">Oxidoreductase</keyword>
<comment type="caution">
    <text evidence="2">The sequence shown here is derived from an EMBL/GenBank/DDBJ whole genome shotgun (WGS) entry which is preliminary data.</text>
</comment>
<organism evidence="2 3">
    <name type="scientific">Neonectria magnoliae</name>
    <dbReference type="NCBI Taxonomy" id="2732573"/>
    <lineage>
        <taxon>Eukaryota</taxon>
        <taxon>Fungi</taxon>
        <taxon>Dikarya</taxon>
        <taxon>Ascomycota</taxon>
        <taxon>Pezizomycotina</taxon>
        <taxon>Sordariomycetes</taxon>
        <taxon>Hypocreomycetidae</taxon>
        <taxon>Hypocreales</taxon>
        <taxon>Nectriaceae</taxon>
        <taxon>Neonectria</taxon>
    </lineage>
</organism>
<sequence length="359" mass="40581">MNYYCRNRGSRQLQGSDTLAHFNRERIPERVIPAHGVGACGEFELTHDISHLTDAKFPNDIGTKSKALIQVSKVGPGRGSADTLRDVRGWALKLFTEERNQDFVFNDIERTRYRLCLTRDTLRRTSLIAQCQEGIHVLMMVFSDRGMPKSVRHVNGYSGHTYKLTKKDGSFNYVKIQFKSNQGNDTLMDADATRLIGQDPDNHLADLWNLIKCGNFPFWTAYLQVMSPEQAETYRWNIFDMTKIWPHADFPLLPFGKLTLNKNPGCYFTDIELAAFSPSKMVTDIAPAADPIYGPYQRDGLMNATDNYGSDPNYVRSSLKPTVFKGNVGASSYVTDNHQQWVAGAVNSYTSEITDDDFA</sequence>
<protein>
    <submittedName>
        <fullName evidence="2">Catalase A</fullName>
        <ecNumber evidence="2">1.11.1.6</ecNumber>
    </submittedName>
</protein>
<evidence type="ECO:0000259" key="1">
    <source>
        <dbReference type="SMART" id="SM01060"/>
    </source>
</evidence>
<dbReference type="InterPro" id="IPR011614">
    <property type="entry name" value="Catalase_core"/>
</dbReference>
<evidence type="ECO:0000313" key="3">
    <source>
        <dbReference type="Proteomes" id="UP001498421"/>
    </source>
</evidence>
<dbReference type="Proteomes" id="UP001498421">
    <property type="component" value="Unassembled WGS sequence"/>
</dbReference>
<dbReference type="InterPro" id="IPR018028">
    <property type="entry name" value="Catalase"/>
</dbReference>
<dbReference type="PANTHER" id="PTHR11465">
    <property type="entry name" value="CATALASE"/>
    <property type="match status" value="1"/>
</dbReference>
<dbReference type="PANTHER" id="PTHR11465:SF26">
    <property type="entry name" value="CATALASE 2"/>
    <property type="match status" value="1"/>
</dbReference>
<dbReference type="Pfam" id="PF00199">
    <property type="entry name" value="Catalase"/>
    <property type="match status" value="2"/>
</dbReference>
<dbReference type="EC" id="1.11.1.6" evidence="2"/>
<evidence type="ECO:0000313" key="2">
    <source>
        <dbReference type="EMBL" id="KAK7428421.1"/>
    </source>
</evidence>
<reference evidence="2 3" key="1">
    <citation type="journal article" date="2025" name="Microbiol. Resour. Announc.">
        <title>Draft genome sequences for Neonectria magnoliae and Neonectria punicea, canker pathogens of Liriodendron tulipifera and Acer saccharum in West Virginia.</title>
        <authorList>
            <person name="Petronek H.M."/>
            <person name="Kasson M.T."/>
            <person name="Metheny A.M."/>
            <person name="Stauder C.M."/>
            <person name="Lovett B."/>
            <person name="Lynch S.C."/>
            <person name="Garnas J.R."/>
            <person name="Kasson L.R."/>
            <person name="Stajich J.E."/>
        </authorList>
    </citation>
    <scope>NUCLEOTIDE SEQUENCE [LARGE SCALE GENOMIC DNA]</scope>
    <source>
        <strain evidence="2 3">NRRL 64651</strain>
    </source>
</reference>
<dbReference type="EMBL" id="JAZAVK010000041">
    <property type="protein sequence ID" value="KAK7428421.1"/>
    <property type="molecule type" value="Genomic_DNA"/>
</dbReference>
<name>A0ABR1I4W9_9HYPO</name>
<dbReference type="PROSITE" id="PS51402">
    <property type="entry name" value="CATALASE_3"/>
    <property type="match status" value="1"/>
</dbReference>
<proteinExistence type="predicted"/>
<dbReference type="PRINTS" id="PR00067">
    <property type="entry name" value="CATALASE"/>
</dbReference>
<gene>
    <name evidence="2" type="primary">CAT1_1</name>
    <name evidence="2" type="ORF">QQZ08_005040</name>
</gene>